<sequence length="249" mass="27308">MPSYARQQMFLLLVAVVMRSPRATAFVPCTTLAQPQAARCGHRLLQPCAALPGDIAQHERQPLDDDARAALEAEAASSGFAESIPKLNAVLLTGRLGQDPVARYFDDGKCVVQLSLAVKREYHALERKAMGIRYGEEETDWFQLELWSREAEYAMKVAAKGLRVGIEGSLVIDCWEDQEGEERATAKVIVSNMEVLETKAEIAMRQQYDFQPRPTDGDAASAPAAQTPVKSAAATSTSDPSLPSFFDEF</sequence>
<dbReference type="Proteomes" id="UP000664859">
    <property type="component" value="Unassembled WGS sequence"/>
</dbReference>
<dbReference type="Pfam" id="PF00436">
    <property type="entry name" value="SSB"/>
    <property type="match status" value="1"/>
</dbReference>
<dbReference type="InterPro" id="IPR000424">
    <property type="entry name" value="Primosome_PriB/ssb"/>
</dbReference>
<organism evidence="5 6">
    <name type="scientific">Tribonema minus</name>
    <dbReference type="NCBI Taxonomy" id="303371"/>
    <lineage>
        <taxon>Eukaryota</taxon>
        <taxon>Sar</taxon>
        <taxon>Stramenopiles</taxon>
        <taxon>Ochrophyta</taxon>
        <taxon>PX clade</taxon>
        <taxon>Xanthophyceae</taxon>
        <taxon>Tribonematales</taxon>
        <taxon>Tribonemataceae</taxon>
        <taxon>Tribonema</taxon>
    </lineage>
</organism>
<name>A0A835ZAA6_9STRA</name>
<evidence type="ECO:0000256" key="2">
    <source>
        <dbReference type="PROSITE-ProRule" id="PRU00252"/>
    </source>
</evidence>
<evidence type="ECO:0000313" key="6">
    <source>
        <dbReference type="Proteomes" id="UP000664859"/>
    </source>
</evidence>
<dbReference type="NCBIfam" id="TIGR00621">
    <property type="entry name" value="ssb"/>
    <property type="match status" value="1"/>
</dbReference>
<keyword evidence="4" id="KW-0732">Signal</keyword>
<dbReference type="CDD" id="cd04496">
    <property type="entry name" value="SSB_OBF"/>
    <property type="match status" value="1"/>
</dbReference>
<evidence type="ECO:0000256" key="3">
    <source>
        <dbReference type="SAM" id="MobiDB-lite"/>
    </source>
</evidence>
<dbReference type="OrthoDB" id="1078367at2759"/>
<comment type="caution">
    <text evidence="5">The sequence shown here is derived from an EMBL/GenBank/DDBJ whole genome shotgun (WGS) entry which is preliminary data.</text>
</comment>
<evidence type="ECO:0000256" key="1">
    <source>
        <dbReference type="ARBA" id="ARBA00023125"/>
    </source>
</evidence>
<evidence type="ECO:0008006" key="7">
    <source>
        <dbReference type="Google" id="ProtNLM"/>
    </source>
</evidence>
<feature type="signal peptide" evidence="4">
    <location>
        <begin position="1"/>
        <end position="25"/>
    </location>
</feature>
<gene>
    <name evidence="5" type="ORF">JKP88DRAFT_197777</name>
</gene>
<protein>
    <recommendedName>
        <fullName evidence="7">Single-stranded DNA-binding protein</fullName>
    </recommendedName>
</protein>
<dbReference type="EMBL" id="JAFCMP010000068">
    <property type="protein sequence ID" value="KAG5188527.1"/>
    <property type="molecule type" value="Genomic_DNA"/>
</dbReference>
<reference evidence="5" key="1">
    <citation type="submission" date="2021-02" db="EMBL/GenBank/DDBJ databases">
        <title>First Annotated Genome of the Yellow-green Alga Tribonema minus.</title>
        <authorList>
            <person name="Mahan K.M."/>
        </authorList>
    </citation>
    <scope>NUCLEOTIDE SEQUENCE</scope>
    <source>
        <strain evidence="5">UTEX B ZZ1240</strain>
    </source>
</reference>
<dbReference type="GO" id="GO:0009295">
    <property type="term" value="C:nucleoid"/>
    <property type="evidence" value="ECO:0007669"/>
    <property type="project" value="TreeGrafter"/>
</dbReference>
<dbReference type="SUPFAM" id="SSF50249">
    <property type="entry name" value="Nucleic acid-binding proteins"/>
    <property type="match status" value="1"/>
</dbReference>
<feature type="chain" id="PRO_5032708800" description="Single-stranded DNA-binding protein" evidence="4">
    <location>
        <begin position="26"/>
        <end position="249"/>
    </location>
</feature>
<dbReference type="PANTHER" id="PTHR10302">
    <property type="entry name" value="SINGLE-STRANDED DNA-BINDING PROTEIN"/>
    <property type="match status" value="1"/>
</dbReference>
<dbReference type="AlphaFoldDB" id="A0A835ZAA6"/>
<evidence type="ECO:0000256" key="4">
    <source>
        <dbReference type="SAM" id="SignalP"/>
    </source>
</evidence>
<dbReference type="GO" id="GO:0006260">
    <property type="term" value="P:DNA replication"/>
    <property type="evidence" value="ECO:0007669"/>
    <property type="project" value="InterPro"/>
</dbReference>
<dbReference type="GO" id="GO:0003697">
    <property type="term" value="F:single-stranded DNA binding"/>
    <property type="evidence" value="ECO:0007669"/>
    <property type="project" value="InterPro"/>
</dbReference>
<proteinExistence type="inferred from homology"/>
<evidence type="ECO:0000313" key="5">
    <source>
        <dbReference type="EMBL" id="KAG5188527.1"/>
    </source>
</evidence>
<dbReference type="InterPro" id="IPR011344">
    <property type="entry name" value="ssDNA-bd"/>
</dbReference>
<dbReference type="HAMAP" id="MF_00984">
    <property type="entry name" value="SSB"/>
    <property type="match status" value="1"/>
</dbReference>
<dbReference type="Gene3D" id="2.40.50.140">
    <property type="entry name" value="Nucleic acid-binding proteins"/>
    <property type="match status" value="1"/>
</dbReference>
<keyword evidence="6" id="KW-1185">Reference proteome</keyword>
<dbReference type="InterPro" id="IPR012340">
    <property type="entry name" value="NA-bd_OB-fold"/>
</dbReference>
<keyword evidence="1 2" id="KW-0238">DNA-binding</keyword>
<accession>A0A835ZAA6</accession>
<dbReference type="PANTHER" id="PTHR10302:SF0">
    <property type="entry name" value="SINGLE-STRANDED DNA-BINDING PROTEIN, MITOCHONDRIAL"/>
    <property type="match status" value="1"/>
</dbReference>
<dbReference type="PROSITE" id="PS50935">
    <property type="entry name" value="SSB"/>
    <property type="match status" value="1"/>
</dbReference>
<feature type="region of interest" description="Disordered" evidence="3">
    <location>
        <begin position="207"/>
        <end position="249"/>
    </location>
</feature>